<dbReference type="PANTHER" id="PTHR11431:SF127">
    <property type="entry name" value="BACTERIAL NON-HEME FERRITIN"/>
    <property type="match status" value="1"/>
</dbReference>
<dbReference type="GO" id="GO:0042802">
    <property type="term" value="F:identical protein binding"/>
    <property type="evidence" value="ECO:0007669"/>
    <property type="project" value="UniProtKB-ARBA"/>
</dbReference>
<evidence type="ECO:0000256" key="3">
    <source>
        <dbReference type="ARBA" id="ARBA00022723"/>
    </source>
</evidence>
<dbReference type="EMBL" id="JADKGY010000001">
    <property type="protein sequence ID" value="MBK9981959.1"/>
    <property type="molecule type" value="Genomic_DNA"/>
</dbReference>
<comment type="caution">
    <text evidence="10">The sequence shown here is derived from an EMBL/GenBank/DDBJ whole genome shotgun (WGS) entry which is preliminary data.</text>
</comment>
<dbReference type="InterPro" id="IPR001519">
    <property type="entry name" value="Ferritin"/>
</dbReference>
<dbReference type="FunFam" id="1.20.1260.10:FF:000001">
    <property type="entry name" value="Non-heme ferritin"/>
    <property type="match status" value="1"/>
</dbReference>
<evidence type="ECO:0000256" key="2">
    <source>
        <dbReference type="ARBA" id="ARBA00022434"/>
    </source>
</evidence>
<feature type="domain" description="Ferritin-like diiron" evidence="9">
    <location>
        <begin position="1"/>
        <end position="145"/>
    </location>
</feature>
<dbReference type="GO" id="GO:0006826">
    <property type="term" value="P:iron ion transport"/>
    <property type="evidence" value="ECO:0007669"/>
    <property type="project" value="InterPro"/>
</dbReference>
<dbReference type="InterPro" id="IPR009078">
    <property type="entry name" value="Ferritin-like_SF"/>
</dbReference>
<organism evidence="10 11">
    <name type="scientific">Candidatus Opimibacter skivensis</name>
    <dbReference type="NCBI Taxonomy" id="2982028"/>
    <lineage>
        <taxon>Bacteria</taxon>
        <taxon>Pseudomonadati</taxon>
        <taxon>Bacteroidota</taxon>
        <taxon>Saprospiria</taxon>
        <taxon>Saprospirales</taxon>
        <taxon>Saprospiraceae</taxon>
        <taxon>Candidatus Opimibacter</taxon>
    </lineage>
</organism>
<dbReference type="PROSITE" id="PS50905">
    <property type="entry name" value="FERRITIN_LIKE"/>
    <property type="match status" value="1"/>
</dbReference>
<feature type="binding site" evidence="7">
    <location>
        <position position="17"/>
    </location>
    <ligand>
        <name>Fe cation</name>
        <dbReference type="ChEBI" id="CHEBI:24875"/>
        <label>1</label>
    </ligand>
</feature>
<dbReference type="InterPro" id="IPR009040">
    <property type="entry name" value="Ferritin-like_diiron"/>
</dbReference>
<protein>
    <recommendedName>
        <fullName evidence="8">Ferritin</fullName>
        <ecNumber evidence="8">1.16.3.2</ecNumber>
    </recommendedName>
</protein>
<proteinExistence type="inferred from homology"/>
<reference evidence="10 11" key="1">
    <citation type="submission" date="2020-10" db="EMBL/GenBank/DDBJ databases">
        <title>Connecting structure to function with the recovery of over 1000 high-quality activated sludge metagenome-assembled genomes encoding full-length rRNA genes using long-read sequencing.</title>
        <authorList>
            <person name="Singleton C.M."/>
            <person name="Petriglieri F."/>
            <person name="Kristensen J.M."/>
            <person name="Kirkegaard R.H."/>
            <person name="Michaelsen T.Y."/>
            <person name="Andersen M.H."/>
            <person name="Karst S.M."/>
            <person name="Dueholm M.S."/>
            <person name="Nielsen P.H."/>
            <person name="Albertsen M."/>
        </authorList>
    </citation>
    <scope>NUCLEOTIDE SEQUENCE [LARGE SCALE GENOMIC DNA]</scope>
    <source>
        <strain evidence="10">Ribe_18-Q3-R11-54_MAXAC.273</strain>
    </source>
</reference>
<dbReference type="InterPro" id="IPR008331">
    <property type="entry name" value="Ferritin_DPS_dom"/>
</dbReference>
<dbReference type="CDD" id="cd01055">
    <property type="entry name" value="Nonheme_Ferritin"/>
    <property type="match status" value="1"/>
</dbReference>
<dbReference type="InterPro" id="IPR012347">
    <property type="entry name" value="Ferritin-like"/>
</dbReference>
<gene>
    <name evidence="10" type="ORF">IPP15_05955</name>
</gene>
<comment type="similarity">
    <text evidence="1 8">Belongs to the ferritin family. Prokaryotic subfamily.</text>
</comment>
<dbReference type="Proteomes" id="UP000808337">
    <property type="component" value="Unassembled WGS sequence"/>
</dbReference>
<keyword evidence="2 8" id="KW-0409">Iron storage</keyword>
<dbReference type="GO" id="GO:0005829">
    <property type="term" value="C:cytosol"/>
    <property type="evidence" value="ECO:0007669"/>
    <property type="project" value="TreeGrafter"/>
</dbReference>
<feature type="binding site" evidence="7">
    <location>
        <position position="94"/>
    </location>
    <ligand>
        <name>Fe cation</name>
        <dbReference type="ChEBI" id="CHEBI:24875"/>
        <label>1</label>
    </ligand>
</feature>
<dbReference type="GO" id="GO:0006879">
    <property type="term" value="P:intracellular iron ion homeostasis"/>
    <property type="evidence" value="ECO:0007669"/>
    <property type="project" value="UniProtKB-KW"/>
</dbReference>
<feature type="binding site" evidence="7">
    <location>
        <position position="53"/>
    </location>
    <ligand>
        <name>Fe cation</name>
        <dbReference type="ChEBI" id="CHEBI:24875"/>
        <label>1</label>
    </ligand>
</feature>
<evidence type="ECO:0000256" key="8">
    <source>
        <dbReference type="RuleBase" id="RU361145"/>
    </source>
</evidence>
<evidence type="ECO:0000259" key="9">
    <source>
        <dbReference type="PROSITE" id="PS50905"/>
    </source>
</evidence>
<keyword evidence="8" id="KW-0963">Cytoplasm</keyword>
<dbReference type="EC" id="1.16.3.2" evidence="8"/>
<evidence type="ECO:0000256" key="1">
    <source>
        <dbReference type="ARBA" id="ARBA00006950"/>
    </source>
</evidence>
<comment type="catalytic activity">
    <reaction evidence="8">
        <text>4 Fe(2+) + O2 + 6 H2O = 4 iron(III) oxide-hydroxide + 12 H(+)</text>
        <dbReference type="Rhea" id="RHEA:11972"/>
        <dbReference type="ChEBI" id="CHEBI:15377"/>
        <dbReference type="ChEBI" id="CHEBI:15378"/>
        <dbReference type="ChEBI" id="CHEBI:15379"/>
        <dbReference type="ChEBI" id="CHEBI:29033"/>
        <dbReference type="ChEBI" id="CHEBI:78619"/>
        <dbReference type="EC" id="1.16.3.2"/>
    </reaction>
</comment>
<evidence type="ECO:0000256" key="4">
    <source>
        <dbReference type="ARBA" id="ARBA00023002"/>
    </source>
</evidence>
<dbReference type="SUPFAM" id="SSF47240">
    <property type="entry name" value="Ferritin-like"/>
    <property type="match status" value="1"/>
</dbReference>
<sequence>MLSDKMVDALNEQIGMEGYSSFSYLSMAGWFDNRSLKGCAAFMYRQSGEEHGHMMKIFHYLLEMNANAISPAIQKPESEFKDVKSIFEESLAQEQRVTKSINDLVELAIKESDHATYAFLQWYVIEQREEENLIRTILDKINLIGEGSQSLYFIDKELEAINKAQVAAEQRGTK</sequence>
<dbReference type="AlphaFoldDB" id="A0A9D7STQ7"/>
<keyword evidence="5 7" id="KW-0408">Iron</keyword>
<name>A0A9D7STQ7_9BACT</name>
<dbReference type="GO" id="GO:0004322">
    <property type="term" value="F:ferroxidase activity"/>
    <property type="evidence" value="ECO:0007669"/>
    <property type="project" value="TreeGrafter"/>
</dbReference>
<evidence type="ECO:0000256" key="5">
    <source>
        <dbReference type="ARBA" id="ARBA00023004"/>
    </source>
</evidence>
<dbReference type="PANTHER" id="PTHR11431">
    <property type="entry name" value="FERRITIN"/>
    <property type="match status" value="1"/>
</dbReference>
<evidence type="ECO:0000256" key="7">
    <source>
        <dbReference type="PIRSR" id="PIRSR601519-1"/>
    </source>
</evidence>
<dbReference type="InterPro" id="IPR041719">
    <property type="entry name" value="Ferritin_prok"/>
</dbReference>
<dbReference type="Pfam" id="PF00210">
    <property type="entry name" value="Ferritin"/>
    <property type="match status" value="1"/>
</dbReference>
<evidence type="ECO:0000313" key="11">
    <source>
        <dbReference type="Proteomes" id="UP000808337"/>
    </source>
</evidence>
<feature type="binding site" evidence="7">
    <location>
        <position position="127"/>
    </location>
    <ligand>
        <name>Fe cation</name>
        <dbReference type="ChEBI" id="CHEBI:24875"/>
        <label>1</label>
    </ligand>
</feature>
<dbReference type="Gene3D" id="1.20.1260.10">
    <property type="match status" value="1"/>
</dbReference>
<accession>A0A9D7STQ7</accession>
<comment type="subcellular location">
    <subcellularLocation>
        <location evidence="8">Cytoplasm</location>
    </subcellularLocation>
</comment>
<evidence type="ECO:0000313" key="10">
    <source>
        <dbReference type="EMBL" id="MBK9981959.1"/>
    </source>
</evidence>
<evidence type="ECO:0000256" key="6">
    <source>
        <dbReference type="ARBA" id="ARBA00054546"/>
    </source>
</evidence>
<keyword evidence="3 7" id="KW-0479">Metal-binding</keyword>
<dbReference type="GO" id="GO:0008199">
    <property type="term" value="F:ferric iron binding"/>
    <property type="evidence" value="ECO:0007669"/>
    <property type="project" value="InterPro"/>
</dbReference>
<comment type="function">
    <text evidence="6">May alleviate iron toxicity in the presence of oxygen.</text>
</comment>
<feature type="binding site" evidence="7">
    <location>
        <position position="50"/>
    </location>
    <ligand>
        <name>Fe cation</name>
        <dbReference type="ChEBI" id="CHEBI:24875"/>
        <label>1</label>
    </ligand>
</feature>
<dbReference type="GO" id="GO:0008198">
    <property type="term" value="F:ferrous iron binding"/>
    <property type="evidence" value="ECO:0007669"/>
    <property type="project" value="TreeGrafter"/>
</dbReference>
<keyword evidence="4" id="KW-0560">Oxidoreductase</keyword>
<comment type="function">
    <text evidence="8">Iron-storage protein.</text>
</comment>